<gene>
    <name evidence="2" type="ORF">FE257_009428</name>
</gene>
<name>A0AAD4GST4_ASPNN</name>
<keyword evidence="3" id="KW-1185">Reference proteome</keyword>
<sequence length="482" mass="55326">MQSLELSGPILRIPHHESRKDHGNIDIYPIDSKDPQDPVAPSLDRSATLPNSDLDLDRISHLASHATRLVHQQRDASASRSHLRELRIALRHKRDHEAELRATLMKKLLPLDNREDDEGTSVMQNLRVEPSSLLNDYRLLQSATVSYLDMENTYHQAEDSLSQQEYMLDRSMERFARLSMKSNIPILPDEQHLLPPPSLDQDNEDDTSSFDSTPKQLPPGLQEYLSRIGDVQILQERLSELDSEYLSITSKRDQKETLHISLDEVDEVSLEFLRTYDFEWQKTWDDLHHAQFDANALEFICADRGQLTEDYKSRLDYIYQYDIIYQVSEILETDPAEHVQDPLKLPAEHNNFSLEASSTSKLSPSLFITKWTLHQLRISTTEIRHLKSTPDIQGLLRDGVDDFRISQLVITTWFEDNFKNSSRSSSQYDYGTGESRSLSGSGLELPGKQKDVLSKGSLTPFFALKSNKAEFSISYGSLYMEQ</sequence>
<evidence type="ECO:0000313" key="2">
    <source>
        <dbReference type="EMBL" id="KAF9887906.1"/>
    </source>
</evidence>
<feature type="compositionally biased region" description="Low complexity" evidence="1">
    <location>
        <begin position="431"/>
        <end position="444"/>
    </location>
</feature>
<protein>
    <submittedName>
        <fullName evidence="2">Uncharacterized protein</fullName>
    </submittedName>
</protein>
<feature type="region of interest" description="Disordered" evidence="1">
    <location>
        <begin position="187"/>
        <end position="218"/>
    </location>
</feature>
<evidence type="ECO:0000313" key="3">
    <source>
        <dbReference type="Proteomes" id="UP001194746"/>
    </source>
</evidence>
<reference evidence="2" key="2">
    <citation type="submission" date="2020-02" db="EMBL/GenBank/DDBJ databases">
        <authorList>
            <person name="Gilchrist C.L.M."/>
            <person name="Chooi Y.-H."/>
        </authorList>
    </citation>
    <scope>NUCLEOTIDE SEQUENCE</scope>
    <source>
        <strain evidence="2">MST-FP2251</strain>
    </source>
</reference>
<organism evidence="2 3">
    <name type="scientific">Aspergillus nanangensis</name>
    <dbReference type="NCBI Taxonomy" id="2582783"/>
    <lineage>
        <taxon>Eukaryota</taxon>
        <taxon>Fungi</taxon>
        <taxon>Dikarya</taxon>
        <taxon>Ascomycota</taxon>
        <taxon>Pezizomycotina</taxon>
        <taxon>Eurotiomycetes</taxon>
        <taxon>Eurotiomycetidae</taxon>
        <taxon>Eurotiales</taxon>
        <taxon>Aspergillaceae</taxon>
        <taxon>Aspergillus</taxon>
        <taxon>Aspergillus subgen. Circumdati</taxon>
    </lineage>
</organism>
<dbReference type="EMBL" id="VCAU01000054">
    <property type="protein sequence ID" value="KAF9887906.1"/>
    <property type="molecule type" value="Genomic_DNA"/>
</dbReference>
<dbReference type="AlphaFoldDB" id="A0AAD4GST4"/>
<evidence type="ECO:0000256" key="1">
    <source>
        <dbReference type="SAM" id="MobiDB-lite"/>
    </source>
</evidence>
<feature type="compositionally biased region" description="Basic and acidic residues" evidence="1">
    <location>
        <begin position="14"/>
        <end position="24"/>
    </location>
</feature>
<comment type="caution">
    <text evidence="2">The sequence shown here is derived from an EMBL/GenBank/DDBJ whole genome shotgun (WGS) entry which is preliminary data.</text>
</comment>
<feature type="region of interest" description="Disordered" evidence="1">
    <location>
        <begin position="1"/>
        <end position="50"/>
    </location>
</feature>
<dbReference type="Proteomes" id="UP001194746">
    <property type="component" value="Unassembled WGS sequence"/>
</dbReference>
<feature type="region of interest" description="Disordered" evidence="1">
    <location>
        <begin position="422"/>
        <end position="444"/>
    </location>
</feature>
<accession>A0AAD4GST4</accession>
<reference evidence="2" key="1">
    <citation type="journal article" date="2019" name="Beilstein J. Org. Chem.">
        <title>Nanangenines: drimane sesquiterpenoids as the dominant metabolite cohort of a novel Australian fungus, Aspergillus nanangensis.</title>
        <authorList>
            <person name="Lacey H.J."/>
            <person name="Gilchrist C.L.M."/>
            <person name="Crombie A."/>
            <person name="Kalaitzis J.A."/>
            <person name="Vuong D."/>
            <person name="Rutledge P.J."/>
            <person name="Turner P."/>
            <person name="Pitt J.I."/>
            <person name="Lacey E."/>
            <person name="Chooi Y.H."/>
            <person name="Piggott A.M."/>
        </authorList>
    </citation>
    <scope>NUCLEOTIDE SEQUENCE</scope>
    <source>
        <strain evidence="2">MST-FP2251</strain>
    </source>
</reference>
<proteinExistence type="predicted"/>